<proteinExistence type="predicted"/>
<evidence type="ECO:0000313" key="3">
    <source>
        <dbReference type="Proteomes" id="UP000236728"/>
    </source>
</evidence>
<keyword evidence="3" id="KW-1185">Reference proteome</keyword>
<dbReference type="Gene3D" id="3.40.50.10330">
    <property type="entry name" value="Probable inorganic polyphosphate/atp-NAD kinase, domain 1"/>
    <property type="match status" value="1"/>
</dbReference>
<dbReference type="EMBL" id="FNVA01000001">
    <property type="protein sequence ID" value="SEF50305.1"/>
    <property type="molecule type" value="Genomic_DNA"/>
</dbReference>
<feature type="domain" description="DAGKc" evidence="1">
    <location>
        <begin position="1"/>
        <end position="131"/>
    </location>
</feature>
<dbReference type="SUPFAM" id="SSF111331">
    <property type="entry name" value="NAD kinase/diacylglycerol kinase-like"/>
    <property type="match status" value="1"/>
</dbReference>
<dbReference type="RefSeq" id="WP_160114943.1">
    <property type="nucleotide sequence ID" value="NZ_FNVA01000001.1"/>
</dbReference>
<evidence type="ECO:0000313" key="2">
    <source>
        <dbReference type="EMBL" id="SEF50305.1"/>
    </source>
</evidence>
<name>A0A1H5SIJ1_9BACT</name>
<dbReference type="Gene3D" id="2.60.200.40">
    <property type="match status" value="1"/>
</dbReference>
<dbReference type="AlphaFoldDB" id="A0A1H5SIJ1"/>
<accession>A0A1H5SIJ1</accession>
<reference evidence="2 3" key="1">
    <citation type="submission" date="2016-10" db="EMBL/GenBank/DDBJ databases">
        <authorList>
            <person name="de Groot N.N."/>
        </authorList>
    </citation>
    <scope>NUCLEOTIDE SEQUENCE [LARGE SCALE GENOMIC DNA]</scope>
    <source>
        <strain evidence="2 3">DSM 22489</strain>
    </source>
</reference>
<keyword evidence="2" id="KW-0808">Transferase</keyword>
<dbReference type="PANTHER" id="PTHR12358:SF106">
    <property type="entry name" value="LIPID KINASE YEGS"/>
    <property type="match status" value="1"/>
</dbReference>
<dbReference type="Proteomes" id="UP000236728">
    <property type="component" value="Unassembled WGS sequence"/>
</dbReference>
<dbReference type="Pfam" id="PF00781">
    <property type="entry name" value="DAGK_cat"/>
    <property type="match status" value="1"/>
</dbReference>
<gene>
    <name evidence="2" type="ORF">SAMN05421819_0214</name>
</gene>
<dbReference type="InterPro" id="IPR016064">
    <property type="entry name" value="NAD/diacylglycerol_kinase_sf"/>
</dbReference>
<dbReference type="InterPro" id="IPR017438">
    <property type="entry name" value="ATP-NAD_kinase_N"/>
</dbReference>
<organism evidence="2 3">
    <name type="scientific">Bryocella elongata</name>
    <dbReference type="NCBI Taxonomy" id="863522"/>
    <lineage>
        <taxon>Bacteria</taxon>
        <taxon>Pseudomonadati</taxon>
        <taxon>Acidobacteriota</taxon>
        <taxon>Terriglobia</taxon>
        <taxon>Terriglobales</taxon>
        <taxon>Acidobacteriaceae</taxon>
        <taxon>Bryocella</taxon>
    </lineage>
</organism>
<sequence length="306" mass="32625">MSRIVLLYNPAAAGGRDQSRTLSAVAEALRSHGHLVEAIATQGRGTAGMQVASLRADILFACGGDGTIHDAAQGLAFRTDIALGVLPMGSANALARHLRLPRDPVKAALQQLDLTPRIIPMGHVSFTTSEGEGERFFLVTAGAGADGMLVYKLAATSKRRLGRLAYYLTAAHLALTAHLSEFALHCERPSEPAPDLAVTAMAARVGDLGGAFSPMMRGTRLGDKHLRLAAAHRPAWLSLPMWFVLSWLRLHAFNRFAFHGDVESFTCGVGLTGHVPVQADGDWLGYTPMTISIVPNALRILAPPEV</sequence>
<keyword evidence="2" id="KW-0418">Kinase</keyword>
<protein>
    <submittedName>
        <fullName evidence="2">Diacylglycerol kinase family enzyme</fullName>
    </submittedName>
</protein>
<dbReference type="InterPro" id="IPR001206">
    <property type="entry name" value="Diacylglycerol_kinase_cat_dom"/>
</dbReference>
<evidence type="ECO:0000259" key="1">
    <source>
        <dbReference type="PROSITE" id="PS50146"/>
    </source>
</evidence>
<dbReference type="GO" id="GO:0005886">
    <property type="term" value="C:plasma membrane"/>
    <property type="evidence" value="ECO:0007669"/>
    <property type="project" value="TreeGrafter"/>
</dbReference>
<dbReference type="PANTHER" id="PTHR12358">
    <property type="entry name" value="SPHINGOSINE KINASE"/>
    <property type="match status" value="1"/>
</dbReference>
<dbReference type="OrthoDB" id="142078at2"/>
<dbReference type="SMART" id="SM00046">
    <property type="entry name" value="DAGKc"/>
    <property type="match status" value="1"/>
</dbReference>
<dbReference type="PROSITE" id="PS50146">
    <property type="entry name" value="DAGK"/>
    <property type="match status" value="1"/>
</dbReference>
<dbReference type="GO" id="GO:0016301">
    <property type="term" value="F:kinase activity"/>
    <property type="evidence" value="ECO:0007669"/>
    <property type="project" value="UniProtKB-KW"/>
</dbReference>
<dbReference type="InterPro" id="IPR050187">
    <property type="entry name" value="Lipid_Phosphate_FormReg"/>
</dbReference>